<sequence>MVKGEQAAAADTDAFVASMTFALDCYCDECGLCIRESVPRDIANAVRERKKMKLSFDVRRRQERSLVARDGGVSIWRLIMPVGAEPLVEYGNSHRIVLVDRKAESSTVKSIGKGILGSSDEEKGRAEVSWKEGKCYLIPCNGGKALGWVNEKKKEMNDVVLYYIKITPDALKDTLDDAEFTESWVRDILHVFQRGLATNSPSEEDNHHTQGKEEESLLSDADYSTLNKLLPPLIKAKGL</sequence>
<protein>
    <submittedName>
        <fullName evidence="2">Uncharacterized protein</fullName>
    </submittedName>
</protein>
<gene>
    <name evidence="2" type="ORF">OSIN01602_LOCUS23192</name>
</gene>
<dbReference type="EMBL" id="HBGO01039989">
    <property type="protein sequence ID" value="CAD9363130.1"/>
    <property type="molecule type" value="Transcribed_RNA"/>
</dbReference>
<feature type="region of interest" description="Disordered" evidence="1">
    <location>
        <begin position="197"/>
        <end position="217"/>
    </location>
</feature>
<name>A0A7S2EYZ9_TRICV</name>
<feature type="compositionally biased region" description="Basic and acidic residues" evidence="1">
    <location>
        <begin position="204"/>
        <end position="215"/>
    </location>
</feature>
<evidence type="ECO:0000256" key="1">
    <source>
        <dbReference type="SAM" id="MobiDB-lite"/>
    </source>
</evidence>
<dbReference type="AlphaFoldDB" id="A0A7S2EYZ9"/>
<accession>A0A7S2EYZ9</accession>
<reference evidence="2" key="1">
    <citation type="submission" date="2021-01" db="EMBL/GenBank/DDBJ databases">
        <authorList>
            <person name="Corre E."/>
            <person name="Pelletier E."/>
            <person name="Niang G."/>
            <person name="Scheremetjew M."/>
            <person name="Finn R."/>
            <person name="Kale V."/>
            <person name="Holt S."/>
            <person name="Cochrane G."/>
            <person name="Meng A."/>
            <person name="Brown T."/>
            <person name="Cohen L."/>
        </authorList>
    </citation>
    <scope>NUCLEOTIDE SEQUENCE</scope>
    <source>
        <strain evidence="2">Grunow 1884</strain>
    </source>
</reference>
<evidence type="ECO:0000313" key="2">
    <source>
        <dbReference type="EMBL" id="CAD9363130.1"/>
    </source>
</evidence>
<proteinExistence type="predicted"/>
<organism evidence="2">
    <name type="scientific">Trieres chinensis</name>
    <name type="common">Marine centric diatom</name>
    <name type="synonym">Odontella sinensis</name>
    <dbReference type="NCBI Taxonomy" id="1514140"/>
    <lineage>
        <taxon>Eukaryota</taxon>
        <taxon>Sar</taxon>
        <taxon>Stramenopiles</taxon>
        <taxon>Ochrophyta</taxon>
        <taxon>Bacillariophyta</taxon>
        <taxon>Mediophyceae</taxon>
        <taxon>Biddulphiophycidae</taxon>
        <taxon>Eupodiscales</taxon>
        <taxon>Parodontellaceae</taxon>
        <taxon>Trieres</taxon>
    </lineage>
</organism>